<dbReference type="Pfam" id="PF14670">
    <property type="entry name" value="FXa_inhibition"/>
    <property type="match status" value="5"/>
</dbReference>
<evidence type="ECO:0000256" key="6">
    <source>
        <dbReference type="ARBA" id="ARBA00022729"/>
    </source>
</evidence>
<keyword evidence="20" id="KW-1185">Reference proteome</keyword>
<dbReference type="SMART" id="SM00179">
    <property type="entry name" value="EGF_CA"/>
    <property type="match status" value="4"/>
</dbReference>
<proteinExistence type="predicted"/>
<feature type="repeat" description="LDL-receptor class B" evidence="15">
    <location>
        <begin position="1475"/>
        <end position="1517"/>
    </location>
</feature>
<feature type="disulfide bond" evidence="14">
    <location>
        <begin position="166"/>
        <end position="181"/>
    </location>
</feature>
<dbReference type="PANTHER" id="PTHR46513">
    <property type="entry name" value="VITELLOGENIN RECEPTOR-LIKE PROTEIN-RELATED-RELATED"/>
    <property type="match status" value="1"/>
</dbReference>
<feature type="disulfide bond" evidence="14">
    <location>
        <begin position="147"/>
        <end position="159"/>
    </location>
</feature>
<feature type="transmembrane region" description="Helical" evidence="16">
    <location>
        <begin position="1740"/>
        <end position="1761"/>
    </location>
</feature>
<feature type="repeat" description="LDL-receptor class B" evidence="15">
    <location>
        <begin position="1212"/>
        <end position="1255"/>
    </location>
</feature>
<feature type="disulfide bond" evidence="14">
    <location>
        <begin position="351"/>
        <end position="363"/>
    </location>
</feature>
<feature type="repeat" description="LDL-receptor class B" evidence="15">
    <location>
        <begin position="1518"/>
        <end position="1561"/>
    </location>
</feature>
<dbReference type="PROSITE" id="PS51120">
    <property type="entry name" value="LDLRB"/>
    <property type="match status" value="16"/>
</dbReference>
<keyword evidence="8 16" id="KW-1133">Transmembrane helix</keyword>
<feature type="disulfide bond" evidence="14">
    <location>
        <begin position="276"/>
        <end position="294"/>
    </location>
</feature>
<comment type="caution">
    <text evidence="13">Lacks conserved residue(s) required for the propagation of feature annotation.</text>
</comment>
<dbReference type="SMART" id="SM00192">
    <property type="entry name" value="LDLa"/>
    <property type="match status" value="9"/>
</dbReference>
<dbReference type="InterPro" id="IPR000742">
    <property type="entry name" value="EGF"/>
</dbReference>
<dbReference type="PROSITE" id="PS00010">
    <property type="entry name" value="ASX_HYDROXYL"/>
    <property type="match status" value="1"/>
</dbReference>
<feature type="disulfide bond" evidence="14">
    <location>
        <begin position="24"/>
        <end position="36"/>
    </location>
</feature>
<feature type="repeat" description="LDL-receptor class B" evidence="15">
    <location>
        <begin position="643"/>
        <end position="685"/>
    </location>
</feature>
<dbReference type="InterPro" id="IPR023415">
    <property type="entry name" value="LDLR_class-A_CS"/>
</dbReference>
<evidence type="ECO:0000256" key="10">
    <source>
        <dbReference type="ARBA" id="ARBA00023157"/>
    </source>
</evidence>
<feature type="disulfide bond" evidence="14">
    <location>
        <begin position="73"/>
        <end position="91"/>
    </location>
</feature>
<dbReference type="Pfam" id="PF00057">
    <property type="entry name" value="Ldl_recept_a"/>
    <property type="match status" value="9"/>
</dbReference>
<dbReference type="FunFam" id="4.10.400.10:FF:000002">
    <property type="entry name" value="Low-density lipoprotein receptor-related protein 1"/>
    <property type="match status" value="1"/>
</dbReference>
<dbReference type="InterPro" id="IPR000033">
    <property type="entry name" value="LDLR_classB_rpt"/>
</dbReference>
<evidence type="ECO:0000256" key="9">
    <source>
        <dbReference type="ARBA" id="ARBA00023136"/>
    </source>
</evidence>
<comment type="caution">
    <text evidence="19">The sequence shown here is derived from an EMBL/GenBank/DDBJ whole genome shotgun (WGS) entry which is preliminary data.</text>
</comment>
<comment type="subcellular location">
    <subcellularLocation>
        <location evidence="1">Cell membrane</location>
        <topology evidence="1">Single-pass type I membrane protein</topology>
    </subcellularLocation>
</comment>
<feature type="repeat" description="LDL-receptor class B" evidence="15">
    <location>
        <begin position="862"/>
        <end position="904"/>
    </location>
</feature>
<dbReference type="FunFam" id="2.120.10.30:FF:000008">
    <property type="entry name" value="Low-density lipoprotein receptor-related protein 4"/>
    <property type="match status" value="4"/>
</dbReference>
<feature type="disulfide bond" evidence="14">
    <location>
        <begin position="236"/>
        <end position="254"/>
    </location>
</feature>
<organism evidence="19 20">
    <name type="scientific">Mizuhopecten yessoensis</name>
    <name type="common">Japanese scallop</name>
    <name type="synonym">Patinopecten yessoensis</name>
    <dbReference type="NCBI Taxonomy" id="6573"/>
    <lineage>
        <taxon>Eukaryota</taxon>
        <taxon>Metazoa</taxon>
        <taxon>Spiralia</taxon>
        <taxon>Lophotrochozoa</taxon>
        <taxon>Mollusca</taxon>
        <taxon>Bivalvia</taxon>
        <taxon>Autobranchia</taxon>
        <taxon>Pteriomorphia</taxon>
        <taxon>Pectinida</taxon>
        <taxon>Pectinoidea</taxon>
        <taxon>Pectinidae</taxon>
        <taxon>Mizuhopecten</taxon>
    </lineage>
</organism>
<feature type="repeat" description="LDL-receptor class B" evidence="15">
    <location>
        <begin position="1432"/>
        <end position="1474"/>
    </location>
</feature>
<evidence type="ECO:0000256" key="16">
    <source>
        <dbReference type="SAM" id="Phobius"/>
    </source>
</evidence>
<keyword evidence="7" id="KW-0677">Repeat</keyword>
<evidence type="ECO:0000256" key="11">
    <source>
        <dbReference type="ARBA" id="ARBA00023170"/>
    </source>
</evidence>
<dbReference type="CDD" id="cd00112">
    <property type="entry name" value="LDLa"/>
    <property type="match status" value="9"/>
</dbReference>
<feature type="disulfide bond" evidence="14">
    <location>
        <begin position="31"/>
        <end position="49"/>
    </location>
</feature>
<dbReference type="InterPro" id="IPR036055">
    <property type="entry name" value="LDL_receptor-like_sf"/>
</dbReference>
<feature type="repeat" description="LDL-receptor class B" evidence="15">
    <location>
        <begin position="949"/>
        <end position="991"/>
    </location>
</feature>
<keyword evidence="19" id="KW-0449">Lipoprotein</keyword>
<dbReference type="PRINTS" id="PR00261">
    <property type="entry name" value="LDLRECEPTOR"/>
</dbReference>
<dbReference type="EMBL" id="NEDP02005453">
    <property type="protein sequence ID" value="OWF40727.1"/>
    <property type="molecule type" value="Genomic_DNA"/>
</dbReference>
<feature type="disulfide bond" evidence="14">
    <location>
        <begin position="107"/>
        <end position="119"/>
    </location>
</feature>
<reference evidence="19 20" key="1">
    <citation type="journal article" date="2017" name="Nat. Ecol. Evol.">
        <title>Scallop genome provides insights into evolution of bilaterian karyotype and development.</title>
        <authorList>
            <person name="Wang S."/>
            <person name="Zhang J."/>
            <person name="Jiao W."/>
            <person name="Li J."/>
            <person name="Xun X."/>
            <person name="Sun Y."/>
            <person name="Guo X."/>
            <person name="Huan P."/>
            <person name="Dong B."/>
            <person name="Zhang L."/>
            <person name="Hu X."/>
            <person name="Sun X."/>
            <person name="Wang J."/>
            <person name="Zhao C."/>
            <person name="Wang Y."/>
            <person name="Wang D."/>
            <person name="Huang X."/>
            <person name="Wang R."/>
            <person name="Lv J."/>
            <person name="Li Y."/>
            <person name="Zhang Z."/>
            <person name="Liu B."/>
            <person name="Lu W."/>
            <person name="Hui Y."/>
            <person name="Liang J."/>
            <person name="Zhou Z."/>
            <person name="Hou R."/>
            <person name="Li X."/>
            <person name="Liu Y."/>
            <person name="Li H."/>
            <person name="Ning X."/>
            <person name="Lin Y."/>
            <person name="Zhao L."/>
            <person name="Xing Q."/>
            <person name="Dou J."/>
            <person name="Li Y."/>
            <person name="Mao J."/>
            <person name="Guo H."/>
            <person name="Dou H."/>
            <person name="Li T."/>
            <person name="Mu C."/>
            <person name="Jiang W."/>
            <person name="Fu Q."/>
            <person name="Fu X."/>
            <person name="Miao Y."/>
            <person name="Liu J."/>
            <person name="Yu Q."/>
            <person name="Li R."/>
            <person name="Liao H."/>
            <person name="Li X."/>
            <person name="Kong Y."/>
            <person name="Jiang Z."/>
            <person name="Chourrout D."/>
            <person name="Li R."/>
            <person name="Bao Z."/>
        </authorList>
    </citation>
    <scope>NUCLEOTIDE SEQUENCE [LARGE SCALE GENOMIC DNA]</scope>
    <source>
        <strain evidence="19 20">PY_sf001</strain>
    </source>
</reference>
<dbReference type="OrthoDB" id="72419at2759"/>
<keyword evidence="6 17" id="KW-0732">Signal</keyword>
<dbReference type="InterPro" id="IPR011042">
    <property type="entry name" value="6-blade_b-propeller_TolB-like"/>
</dbReference>
<dbReference type="PROSITE" id="PS01186">
    <property type="entry name" value="EGF_2"/>
    <property type="match status" value="1"/>
</dbReference>
<dbReference type="Pfam" id="PF00058">
    <property type="entry name" value="Ldl_recept_b"/>
    <property type="match status" value="15"/>
</dbReference>
<dbReference type="PROSITE" id="PS50068">
    <property type="entry name" value="LDLRA_2"/>
    <property type="match status" value="9"/>
</dbReference>
<dbReference type="SUPFAM" id="SSF57424">
    <property type="entry name" value="LDL receptor-like module"/>
    <property type="match status" value="9"/>
</dbReference>
<feature type="repeat" description="LDL-receptor class B" evidence="15">
    <location>
        <begin position="1256"/>
        <end position="1297"/>
    </location>
</feature>
<dbReference type="InterPro" id="IPR001881">
    <property type="entry name" value="EGF-like_Ca-bd_dom"/>
</dbReference>
<dbReference type="PROSITE" id="PS01209">
    <property type="entry name" value="LDLRA_1"/>
    <property type="match status" value="5"/>
</dbReference>
<feature type="repeat" description="LDL-receptor class B" evidence="15">
    <location>
        <begin position="1169"/>
        <end position="1211"/>
    </location>
</feature>
<sequence>MKILVAVVLLCTTFNEIRGFPCTCPPHLFSCGNCICIPERWACDGDNDCQNNYDEAHCVTGTTPTCPANHSPCDNDRCVSNDWICDGDNDCGDNSDELKCTMSTGSCDENEFRCDNGVCIPTGWRCDHDNDCGDNSDEKCLSEVMMCSSKQFACGDGSCIPQSWRCDKDPDCTDGADEKKCNREKLFCGKDEFKCLHSFTCIPKRKKCDLNNDCGNWEDEADCALFSECKDGEFRCNDTMCINQEWRCDGDIDCDDRSDEDNCSLSTVCETDEFRCDTGLCIQKRFHCDGNYDCPDNSDERGCANSKECGKKQFQCMNHDCIADKLVCNGVDDCNDNSDERNCNDGHTGDCGMAQFLCKNKNCIGSKKVCNFINDCGDNSDEEDCEFPGDCHVNNGDCEQFCISTTKGPHCSCKLGFQLKEDRHTCEDLNECSWEGTCSQICQNQPGSYTCQCVEGYKLKPDKRGCKARGGKAYLIFANRVDIRKLLPDQSEFDSILEGLPNAIALDFHHEKGLVFWSDIALDKIKRAYINGSQIRDVVKYGLESPGGIAVDWEHNLLFWADSGTSTIEVTDLEGKYRKVLIWNQMEKPRAIVVHPGQGSIFWTDWGSVPKIERGNMDGSERMVLANTSLFWPNGLTLDYATDKLYWADAKHHVIECSDLFGKNRRTVISRGLPHPFALTLFEDELYWTDWHTKSINKANKFTGNDVETIRNRLHFPMDIHTFHPQRQPMFENHCGRNNGGCSHLCLPNRQDYSCSCPTGQHLSKDRHTCIQSMENFLVFSTRSDLRRISMDTPDKTDVVIPLVNVVSAVGVDFDASLDMIYWTDTGTDTISRAHWDGSQEEVVVGNCLEFPTGLAVDWLGRKMYWTDSELDVIEVSNLNGTVRSILIWERLDQPRDIIVDPNKGFMYWTDWGKNAKIEKAGMDGKGRHALISSNLTWPNGLALDQKRNRIYWTDAGRKMIESATTEGLERQVIIAVDLPRPFGLALHNNQIYWTDWIDKGIHMASKFDGSGRQTLRSNLGHVMDVRMFHKPKQKRQTPCQVNNGGCSHLCLNNAEPQRYSCACPTGVVMKSDGKTCEDDMTNFLIFARRTDIRKISLEVEYFADVVIPLGELRNAIAVDVDSVRGKLYWTDTVLDKVMRGNLDGSQVEEVIRNGLDTPDGLAVDEVGGKIYWTDTGLNRIEVADIDGTMRKVLFWRNIDKPRAITLHYDAGFLYWTDWGKNPKIERADMDGQNRVTVVKDRLGWPNGLVIDRPTARLIWADARMEVIESTDLHGQNRRVLVSKINHPYGLTVSGNHLYWTDWLKMAIFQADKDSGQNQTIRRRNMSGLMDIHAVQLKRGGNGVVNKCGKNNGGCSHLCLPNPRGFSCACPTGLLMMENGKTCNAMPNKYLLFASRGSIRHISLDTTDLTDVYLPMKDLHNVIALDYDKHDSKMYYTDVHLDVIRRSNLDGTESETIVSKNLETTDGLAVDWIGRNLFWTDTGRDVIEVAWLDGTYRKKLIYKNLDEPRAIALFPSKGLIYWTDWGAEPKIEKAFMDGTNRSVIIRSSLGFPNGLSIDYSANRLYWVDAKLDKIETSDLAGGNRVTLIQHISHPFGLVVYGDHIYWTDWQTELIEKASKYTGKNREVIQQSLEGLMDIEVVADDRQTGENGCSDNNGGCTHLCLANPYGYTCACPDKKGSIACLMYPVNIHVKPDTDPHVTKPPAESCSDDDVTRGLCDHDHKQTPLETATSPAVSVSSIWVILVVGVVIVLVAIMVIVVAGHIYKRRKRRAYNVDNGEFLALNFANPTYQKTSTETINSVSSTSSRLWRIFRFNKHRDQVQFLESSHENGLNNSETCILVRHREGGGHVSQPMAMSVNRSLFKAKSSNQCKEQKANVPYLPVDT</sequence>
<feature type="disulfide bond" evidence="14">
    <location>
        <begin position="154"/>
        <end position="172"/>
    </location>
</feature>
<feature type="repeat" description="LDL-receptor class B" evidence="15">
    <location>
        <begin position="513"/>
        <end position="555"/>
    </location>
</feature>
<feature type="domain" description="EGF-like" evidence="18">
    <location>
        <begin position="428"/>
        <end position="467"/>
    </location>
</feature>
<dbReference type="FunFam" id="4.10.400.10:FF:000065">
    <property type="entry name" value="Transmembrane protease serine 7"/>
    <property type="match status" value="1"/>
</dbReference>
<dbReference type="CDD" id="cd00054">
    <property type="entry name" value="EGF_CA"/>
    <property type="match status" value="1"/>
</dbReference>
<dbReference type="SUPFAM" id="SSF57196">
    <property type="entry name" value="EGF/Laminin"/>
    <property type="match status" value="2"/>
</dbReference>
<dbReference type="InterPro" id="IPR009030">
    <property type="entry name" value="Growth_fac_rcpt_cys_sf"/>
</dbReference>
<evidence type="ECO:0000256" key="12">
    <source>
        <dbReference type="ARBA" id="ARBA00023180"/>
    </source>
</evidence>
<feature type="disulfide bond" evidence="14">
    <location>
        <begin position="229"/>
        <end position="241"/>
    </location>
</feature>
<feature type="disulfide bond" evidence="14">
    <location>
        <begin position="370"/>
        <end position="385"/>
    </location>
</feature>
<evidence type="ECO:0000256" key="8">
    <source>
        <dbReference type="ARBA" id="ARBA00022989"/>
    </source>
</evidence>
<evidence type="ECO:0000256" key="1">
    <source>
        <dbReference type="ARBA" id="ARBA00004251"/>
    </source>
</evidence>
<name>A0A210PW54_MIZYE</name>
<gene>
    <name evidence="19" type="ORF">KP79_PYT18129</name>
</gene>
<keyword evidence="3 13" id="KW-0245">EGF-like domain</keyword>
<feature type="repeat" description="LDL-receptor class B" evidence="15">
    <location>
        <begin position="599"/>
        <end position="642"/>
    </location>
</feature>
<keyword evidence="9 16" id="KW-0472">Membrane</keyword>
<dbReference type="SMART" id="SM00181">
    <property type="entry name" value="EGF"/>
    <property type="match status" value="7"/>
</dbReference>
<dbReference type="PROSITE" id="PS01187">
    <property type="entry name" value="EGF_CA"/>
    <property type="match status" value="1"/>
</dbReference>
<dbReference type="Gene3D" id="2.10.25.10">
    <property type="entry name" value="Laminin"/>
    <property type="match status" value="2"/>
</dbReference>
<keyword evidence="12" id="KW-0325">Glycoprotein</keyword>
<evidence type="ECO:0000256" key="13">
    <source>
        <dbReference type="PROSITE-ProRule" id="PRU00076"/>
    </source>
</evidence>
<dbReference type="PROSITE" id="PS50026">
    <property type="entry name" value="EGF_3"/>
    <property type="match status" value="1"/>
</dbReference>
<evidence type="ECO:0000256" key="4">
    <source>
        <dbReference type="ARBA" id="ARBA00022583"/>
    </source>
</evidence>
<dbReference type="GO" id="GO:0005509">
    <property type="term" value="F:calcium ion binding"/>
    <property type="evidence" value="ECO:0007669"/>
    <property type="project" value="InterPro"/>
</dbReference>
<dbReference type="InterPro" id="IPR000152">
    <property type="entry name" value="EGF-type_Asp/Asn_hydroxyl_site"/>
</dbReference>
<dbReference type="InterPro" id="IPR002172">
    <property type="entry name" value="LDrepeatLR_classA_rpt"/>
</dbReference>
<evidence type="ECO:0000256" key="15">
    <source>
        <dbReference type="PROSITE-ProRule" id="PRU00461"/>
    </source>
</evidence>
<evidence type="ECO:0000256" key="5">
    <source>
        <dbReference type="ARBA" id="ARBA00022692"/>
    </source>
</evidence>
<feature type="disulfide bond" evidence="14">
    <location>
        <begin position="288"/>
        <end position="303"/>
    </location>
</feature>
<dbReference type="GO" id="GO:0006897">
    <property type="term" value="P:endocytosis"/>
    <property type="evidence" value="ECO:0007669"/>
    <property type="project" value="UniProtKB-KW"/>
</dbReference>
<feature type="repeat" description="LDL-receptor class B" evidence="15">
    <location>
        <begin position="1126"/>
        <end position="1168"/>
    </location>
</feature>
<feature type="repeat" description="LDL-receptor class B" evidence="15">
    <location>
        <begin position="905"/>
        <end position="948"/>
    </location>
</feature>
<dbReference type="SUPFAM" id="SSF63825">
    <property type="entry name" value="YWTD domain"/>
    <property type="match status" value="4"/>
</dbReference>
<keyword evidence="11 19" id="KW-0675">Receptor</keyword>
<dbReference type="Gene3D" id="2.120.10.30">
    <property type="entry name" value="TolB, C-terminal domain"/>
    <property type="match status" value="4"/>
</dbReference>
<evidence type="ECO:0000256" key="17">
    <source>
        <dbReference type="SAM" id="SignalP"/>
    </source>
</evidence>
<keyword evidence="10 13" id="KW-1015">Disulfide bond</keyword>
<feature type="disulfide bond" evidence="14">
    <location>
        <begin position="269"/>
        <end position="281"/>
    </location>
</feature>
<dbReference type="SUPFAM" id="SSF57184">
    <property type="entry name" value="Growth factor receptor domain"/>
    <property type="match status" value="1"/>
</dbReference>
<dbReference type="FunFam" id="2.10.25.10:FF:000240">
    <property type="entry name" value="Vitamin K-dependent protein S"/>
    <property type="match status" value="1"/>
</dbReference>
<evidence type="ECO:0000256" key="14">
    <source>
        <dbReference type="PROSITE-ProRule" id="PRU00124"/>
    </source>
</evidence>
<dbReference type="Proteomes" id="UP000242188">
    <property type="component" value="Unassembled WGS sequence"/>
</dbReference>
<feature type="disulfide bond" evidence="14">
    <location>
        <begin position="208"/>
        <end position="223"/>
    </location>
</feature>
<feature type="disulfide bond" evidence="14">
    <location>
        <begin position="358"/>
        <end position="376"/>
    </location>
</feature>
<dbReference type="InterPro" id="IPR018097">
    <property type="entry name" value="EGF_Ca-bd_CS"/>
</dbReference>
<feature type="repeat" description="LDL-receptor class B" evidence="15">
    <location>
        <begin position="556"/>
        <end position="598"/>
    </location>
</feature>
<feature type="disulfide bond" evidence="14">
    <location>
        <begin position="309"/>
        <end position="321"/>
    </location>
</feature>
<feature type="disulfide bond" evidence="13">
    <location>
        <begin position="432"/>
        <end position="442"/>
    </location>
</feature>
<feature type="disulfide bond" evidence="14">
    <location>
        <begin position="66"/>
        <end position="78"/>
    </location>
</feature>
<evidence type="ECO:0000313" key="19">
    <source>
        <dbReference type="EMBL" id="OWF40727.1"/>
    </source>
</evidence>
<protein>
    <submittedName>
        <fullName evidence="19">Low-density lipoprotein receptor-related protein 4</fullName>
    </submittedName>
</protein>
<keyword evidence="5 16" id="KW-0812">Transmembrane</keyword>
<feature type="disulfide bond" evidence="14">
    <location>
        <begin position="85"/>
        <end position="100"/>
    </location>
</feature>
<dbReference type="STRING" id="6573.A0A210PW54"/>
<keyword evidence="2" id="KW-1003">Cell membrane</keyword>
<feature type="disulfide bond" evidence="14">
    <location>
        <begin position="114"/>
        <end position="132"/>
    </location>
</feature>
<feature type="disulfide bond" evidence="14">
    <location>
        <begin position="328"/>
        <end position="343"/>
    </location>
</feature>
<keyword evidence="4" id="KW-0254">Endocytosis</keyword>
<dbReference type="GO" id="GO:0005886">
    <property type="term" value="C:plasma membrane"/>
    <property type="evidence" value="ECO:0007669"/>
    <property type="project" value="UniProtKB-SubCell"/>
</dbReference>
<evidence type="ECO:0000259" key="18">
    <source>
        <dbReference type="PROSITE" id="PS50026"/>
    </source>
</evidence>
<evidence type="ECO:0000256" key="3">
    <source>
        <dbReference type="ARBA" id="ARBA00022536"/>
    </source>
</evidence>
<dbReference type="Gene3D" id="4.10.400.10">
    <property type="entry name" value="Low-density Lipoprotein Receptor"/>
    <property type="match status" value="9"/>
</dbReference>
<dbReference type="FunFam" id="2.10.25.10:FF:000037">
    <property type="entry name" value="Signal peptide, CUB domain and EGF-like domain-containing 2"/>
    <property type="match status" value="1"/>
</dbReference>
<feature type="disulfide bond" evidence="14">
    <location>
        <begin position="43"/>
        <end position="58"/>
    </location>
</feature>
<dbReference type="SMART" id="SM00135">
    <property type="entry name" value="LY"/>
    <property type="match status" value="20"/>
</dbReference>
<accession>A0A210PW54</accession>
<feature type="repeat" description="LDL-receptor class B" evidence="15">
    <location>
        <begin position="1562"/>
        <end position="1603"/>
    </location>
</feature>
<feature type="disulfide bond" evidence="14">
    <location>
        <begin position="316"/>
        <end position="334"/>
    </location>
</feature>
<feature type="repeat" description="LDL-receptor class B" evidence="15">
    <location>
        <begin position="819"/>
        <end position="861"/>
    </location>
</feature>
<feature type="chain" id="PRO_5012194186" evidence="17">
    <location>
        <begin position="20"/>
        <end position="1885"/>
    </location>
</feature>
<feature type="disulfide bond" evidence="14">
    <location>
        <begin position="248"/>
        <end position="263"/>
    </location>
</feature>
<dbReference type="PANTHER" id="PTHR46513:SF44">
    <property type="entry name" value="LDL RECEPTOR RELATED PROTEIN 4"/>
    <property type="match status" value="1"/>
</dbReference>
<evidence type="ECO:0000256" key="2">
    <source>
        <dbReference type="ARBA" id="ARBA00022475"/>
    </source>
</evidence>
<dbReference type="InterPro" id="IPR050778">
    <property type="entry name" value="Cueball_EGF_LRP_Nidogen"/>
</dbReference>
<evidence type="ECO:0000313" key="20">
    <source>
        <dbReference type="Proteomes" id="UP000242188"/>
    </source>
</evidence>
<dbReference type="FunFam" id="4.10.400.10:FF:000034">
    <property type="entry name" value="Low-density lipoprotein receptor-related protein 2"/>
    <property type="match status" value="1"/>
</dbReference>
<feature type="signal peptide" evidence="17">
    <location>
        <begin position="1"/>
        <end position="19"/>
    </location>
</feature>
<evidence type="ECO:0000256" key="7">
    <source>
        <dbReference type="ARBA" id="ARBA00022737"/>
    </source>
</evidence>